<keyword evidence="4" id="KW-1185">Reference proteome</keyword>
<evidence type="ECO:0000256" key="2">
    <source>
        <dbReference type="SAM" id="Phobius"/>
    </source>
</evidence>
<feature type="region of interest" description="Disordered" evidence="1">
    <location>
        <begin position="1"/>
        <end position="25"/>
    </location>
</feature>
<keyword evidence="2" id="KW-1133">Transmembrane helix</keyword>
<sequence>MAKQRKGFSGPDPSQHPRSGDTQVIPGGEDYLSGAVALIDGPAAFGYEQGRKRVQRYLAGFRGRVAECLWMADDYRWVVWVFVAMCLGFSSAYFFLMPGISPENFIFYIRYFSGWER</sequence>
<organism evidence="3 4">
    <name type="scientific">Billgrantia aerodenitrificans</name>
    <dbReference type="NCBI Taxonomy" id="2733483"/>
    <lineage>
        <taxon>Bacteria</taxon>
        <taxon>Pseudomonadati</taxon>
        <taxon>Pseudomonadota</taxon>
        <taxon>Gammaproteobacteria</taxon>
        <taxon>Oceanospirillales</taxon>
        <taxon>Halomonadaceae</taxon>
        <taxon>Billgrantia</taxon>
    </lineage>
</organism>
<accession>A0ABS9AQD4</accession>
<gene>
    <name evidence="3" type="ORF">HOP59_06910</name>
</gene>
<proteinExistence type="predicted"/>
<keyword evidence="2" id="KW-0472">Membrane</keyword>
<comment type="caution">
    <text evidence="3">The sequence shown here is derived from an EMBL/GenBank/DDBJ whole genome shotgun (WGS) entry which is preliminary data.</text>
</comment>
<reference evidence="3 4" key="1">
    <citation type="journal article" date="2021" name="Front. Microbiol.">
        <title>Aerobic Denitrification and Heterotrophic Sulfur Oxidation in the Genus Halomonas Revealed by Six Novel Species Characterizations and Genome-Based Analysis.</title>
        <authorList>
            <person name="Wang L."/>
            <person name="Shao Z."/>
        </authorList>
    </citation>
    <scope>NUCLEOTIDE SEQUENCE [LARGE SCALE GENOMIC DNA]</scope>
    <source>
        <strain evidence="3 4">MCCC 1A11058</strain>
    </source>
</reference>
<keyword evidence="2" id="KW-0812">Transmembrane</keyword>
<evidence type="ECO:0000313" key="3">
    <source>
        <dbReference type="EMBL" id="MCE8023857.1"/>
    </source>
</evidence>
<dbReference type="RefSeq" id="WP_141638493.1">
    <property type="nucleotide sequence ID" value="NZ_JABFTV010000003.1"/>
</dbReference>
<evidence type="ECO:0000313" key="4">
    <source>
        <dbReference type="Proteomes" id="UP001320272"/>
    </source>
</evidence>
<dbReference type="Proteomes" id="UP001320272">
    <property type="component" value="Unassembled WGS sequence"/>
</dbReference>
<evidence type="ECO:0000256" key="1">
    <source>
        <dbReference type="SAM" id="MobiDB-lite"/>
    </source>
</evidence>
<feature type="transmembrane region" description="Helical" evidence="2">
    <location>
        <begin position="77"/>
        <end position="96"/>
    </location>
</feature>
<name>A0ABS9AQD4_9GAMM</name>
<dbReference type="EMBL" id="JABFTV010000003">
    <property type="protein sequence ID" value="MCE8023857.1"/>
    <property type="molecule type" value="Genomic_DNA"/>
</dbReference>
<protein>
    <submittedName>
        <fullName evidence="3">Uncharacterized protein</fullName>
    </submittedName>
</protein>